<evidence type="ECO:0000313" key="1">
    <source>
        <dbReference type="EMBL" id="CAL1394398.1"/>
    </source>
</evidence>
<reference evidence="1 2" key="1">
    <citation type="submission" date="2024-04" db="EMBL/GenBank/DDBJ databases">
        <authorList>
            <person name="Fracassetti M."/>
        </authorList>
    </citation>
    <scope>NUCLEOTIDE SEQUENCE [LARGE SCALE GENOMIC DNA]</scope>
</reference>
<proteinExistence type="predicted"/>
<dbReference type="AlphaFoldDB" id="A0AAV2F818"/>
<protein>
    <submittedName>
        <fullName evidence="1">Uncharacterized protein</fullName>
    </submittedName>
</protein>
<accession>A0AAV2F818</accession>
<keyword evidence="2" id="KW-1185">Reference proteome</keyword>
<evidence type="ECO:0000313" key="2">
    <source>
        <dbReference type="Proteomes" id="UP001497516"/>
    </source>
</evidence>
<dbReference type="EMBL" id="OZ034819">
    <property type="protein sequence ID" value="CAL1394398.1"/>
    <property type="molecule type" value="Genomic_DNA"/>
</dbReference>
<name>A0AAV2F818_9ROSI</name>
<dbReference type="Proteomes" id="UP001497516">
    <property type="component" value="Chromosome 6"/>
</dbReference>
<gene>
    <name evidence="1" type="ORF">LTRI10_LOCUS34903</name>
</gene>
<organism evidence="1 2">
    <name type="scientific">Linum trigynum</name>
    <dbReference type="NCBI Taxonomy" id="586398"/>
    <lineage>
        <taxon>Eukaryota</taxon>
        <taxon>Viridiplantae</taxon>
        <taxon>Streptophyta</taxon>
        <taxon>Embryophyta</taxon>
        <taxon>Tracheophyta</taxon>
        <taxon>Spermatophyta</taxon>
        <taxon>Magnoliopsida</taxon>
        <taxon>eudicotyledons</taxon>
        <taxon>Gunneridae</taxon>
        <taxon>Pentapetalae</taxon>
        <taxon>rosids</taxon>
        <taxon>fabids</taxon>
        <taxon>Malpighiales</taxon>
        <taxon>Linaceae</taxon>
        <taxon>Linum</taxon>
    </lineage>
</organism>
<sequence>MRQETKDCSLEEITAETHGCEAKQKIAAWKPKITTANWRDQRANFVKKQPRRNKEFPQALHERSTKLTARKFAAAAHGS</sequence>